<sequence length="73" mass="8067">MRLATQTIGSFWRSSAVRRQSAIAVYDGKVDTLAERMPQKPLFDPTNENIKPVAVPAVPDSLLPRPCEHSAYA</sequence>
<organism evidence="1 2">
    <name type="scientific">Burkholderia cenocepacia</name>
    <dbReference type="NCBI Taxonomy" id="95486"/>
    <lineage>
        <taxon>Bacteria</taxon>
        <taxon>Pseudomonadati</taxon>
        <taxon>Pseudomonadota</taxon>
        <taxon>Betaproteobacteria</taxon>
        <taxon>Burkholderiales</taxon>
        <taxon>Burkholderiaceae</taxon>
        <taxon>Burkholderia</taxon>
        <taxon>Burkholderia cepacia complex</taxon>
    </lineage>
</organism>
<reference evidence="1" key="1">
    <citation type="submission" date="2023-08" db="EMBL/GenBank/DDBJ databases">
        <title>A collection of bacterial strains from the Burkholderia cepacia Research Laboratory and Repository.</title>
        <authorList>
            <person name="Lipuma J."/>
            <person name="Spilker T."/>
        </authorList>
    </citation>
    <scope>NUCLEOTIDE SEQUENCE</scope>
    <source>
        <strain evidence="1">AU0862</strain>
    </source>
</reference>
<gene>
    <name evidence="1" type="ORF">LGN22_31400</name>
</gene>
<protein>
    <submittedName>
        <fullName evidence="1">Uncharacterized protein</fullName>
    </submittedName>
</protein>
<dbReference type="RefSeq" id="WP_226135985.1">
    <property type="nucleotide sequence ID" value="NZ_JAIZTC010000012.1"/>
</dbReference>
<proteinExistence type="predicted"/>
<accession>A0AAW4TRR7</accession>
<evidence type="ECO:0000313" key="1">
    <source>
        <dbReference type="EMBL" id="MCA8383424.1"/>
    </source>
</evidence>
<dbReference type="AlphaFoldDB" id="A0AAW4TRR7"/>
<name>A0AAW4TRR7_9BURK</name>
<dbReference type="Proteomes" id="UP001199070">
    <property type="component" value="Unassembled WGS sequence"/>
</dbReference>
<dbReference type="EMBL" id="JAIZTC010000012">
    <property type="protein sequence ID" value="MCA8383424.1"/>
    <property type="molecule type" value="Genomic_DNA"/>
</dbReference>
<evidence type="ECO:0000313" key="2">
    <source>
        <dbReference type="Proteomes" id="UP001199070"/>
    </source>
</evidence>
<comment type="caution">
    <text evidence="1">The sequence shown here is derived from an EMBL/GenBank/DDBJ whole genome shotgun (WGS) entry which is preliminary data.</text>
</comment>